<dbReference type="EnsemblMetazoa" id="tetur11g05330.1">
    <property type="protein sequence ID" value="tetur11g05330.1"/>
    <property type="gene ID" value="tetur11g05330"/>
</dbReference>
<dbReference type="EMBL" id="CAEY01000078">
    <property type="status" value="NOT_ANNOTATED_CDS"/>
    <property type="molecule type" value="Genomic_DNA"/>
</dbReference>
<organism evidence="1 2">
    <name type="scientific">Tetranychus urticae</name>
    <name type="common">Two-spotted spider mite</name>
    <dbReference type="NCBI Taxonomy" id="32264"/>
    <lineage>
        <taxon>Eukaryota</taxon>
        <taxon>Metazoa</taxon>
        <taxon>Ecdysozoa</taxon>
        <taxon>Arthropoda</taxon>
        <taxon>Chelicerata</taxon>
        <taxon>Arachnida</taxon>
        <taxon>Acari</taxon>
        <taxon>Acariformes</taxon>
        <taxon>Trombidiformes</taxon>
        <taxon>Prostigmata</taxon>
        <taxon>Eleutherengona</taxon>
        <taxon>Raphignathae</taxon>
        <taxon>Tetranychoidea</taxon>
        <taxon>Tetranychidae</taxon>
        <taxon>Tetranychus</taxon>
    </lineage>
</organism>
<sequence>MVTISMIFLNRRVFILTFCLIGCTIHLAHVVNEFLKFPVQTDIIYHYPEKMIVPEIDIILYNIDLLNMTTLYLKQPQKMTLLCEHLMQKSNSTINSDENFDANCIKLLKSDAENNHFVSRLLTVGDVENLNINSLIFKYKSSSKRDDLCTIKRYFNAVKTYLRVSCREDSKPIERTLVRNIVADDRFCIQHNIYHRFGVRFTHPNSSVNTEYLNYIEVEREAGENIFTFLRYREIVIINSEWPYQTNCRHYQKEKIFNQCLREKISSSYQGTVQLRDVLEVGQLPSNLKFADQQSRDNEASTQIRRECTEQVKQFQCIVKMYQTKGKTYKEKGSGVGLICLENQIDFNIILKTYPKSTFTELLIYISSILGIWFGISIYGKLIDGFILPTIPQRSIHSVNVMSSVERTENQDMT</sequence>
<keyword evidence="2" id="KW-1185">Reference proteome</keyword>
<protein>
    <submittedName>
        <fullName evidence="1">Uncharacterized protein</fullName>
    </submittedName>
</protein>
<evidence type="ECO:0000313" key="1">
    <source>
        <dbReference type="EnsemblMetazoa" id="tetur11g05330.1"/>
    </source>
</evidence>
<accession>T1KHR4</accession>
<reference evidence="2" key="1">
    <citation type="submission" date="2011-08" db="EMBL/GenBank/DDBJ databases">
        <authorList>
            <person name="Rombauts S."/>
        </authorList>
    </citation>
    <scope>NUCLEOTIDE SEQUENCE</scope>
    <source>
        <strain evidence="2">London</strain>
    </source>
</reference>
<dbReference type="AlphaFoldDB" id="T1KHR4"/>
<reference evidence="1" key="2">
    <citation type="submission" date="2015-06" db="UniProtKB">
        <authorList>
            <consortium name="EnsemblMetazoa"/>
        </authorList>
    </citation>
    <scope>IDENTIFICATION</scope>
</reference>
<name>T1KHR4_TETUR</name>
<dbReference type="Proteomes" id="UP000015104">
    <property type="component" value="Unassembled WGS sequence"/>
</dbReference>
<proteinExistence type="predicted"/>
<dbReference type="HOGENOM" id="CLU_055906_0_0_1"/>
<evidence type="ECO:0000313" key="2">
    <source>
        <dbReference type="Proteomes" id="UP000015104"/>
    </source>
</evidence>